<evidence type="ECO:0000313" key="10">
    <source>
        <dbReference type="Proteomes" id="UP001459714"/>
    </source>
</evidence>
<evidence type="ECO:0000256" key="3">
    <source>
        <dbReference type="ARBA" id="ARBA00022448"/>
    </source>
</evidence>
<feature type="transmembrane region" description="Helical" evidence="7">
    <location>
        <begin position="73"/>
        <end position="90"/>
    </location>
</feature>
<dbReference type="InterPro" id="IPR020846">
    <property type="entry name" value="MFS_dom"/>
</dbReference>
<dbReference type="CDD" id="cd17325">
    <property type="entry name" value="MFS_MdtG_SLC18_like"/>
    <property type="match status" value="1"/>
</dbReference>
<feature type="transmembrane region" description="Helical" evidence="7">
    <location>
        <begin position="333"/>
        <end position="355"/>
    </location>
</feature>
<dbReference type="Pfam" id="PF07690">
    <property type="entry name" value="MFS_1"/>
    <property type="match status" value="2"/>
</dbReference>
<comment type="subcellular location">
    <subcellularLocation>
        <location evidence="1">Cell membrane</location>
        <topology evidence="1">Multi-pass membrane protein</topology>
    </subcellularLocation>
</comment>
<proteinExistence type="inferred from homology"/>
<dbReference type="RefSeq" id="WP_342020415.1">
    <property type="nucleotide sequence ID" value="NZ_CP155465.1"/>
</dbReference>
<dbReference type="PRINTS" id="PR01035">
    <property type="entry name" value="TCRTETA"/>
</dbReference>
<keyword evidence="6 7" id="KW-0472">Membrane</keyword>
<evidence type="ECO:0000313" key="9">
    <source>
        <dbReference type="EMBL" id="MEL3958195.1"/>
    </source>
</evidence>
<dbReference type="PROSITE" id="PS00216">
    <property type="entry name" value="SUGAR_TRANSPORT_1"/>
    <property type="match status" value="1"/>
</dbReference>
<reference evidence="9 10" key="1">
    <citation type="submission" date="2024-03" db="EMBL/GenBank/DDBJ databases">
        <title>Bacilli Hybrid Assemblies.</title>
        <authorList>
            <person name="Kovac J."/>
        </authorList>
    </citation>
    <scope>NUCLEOTIDE SEQUENCE [LARGE SCALE GENOMIC DNA]</scope>
    <source>
        <strain evidence="9 10">FSL M8-0022</strain>
    </source>
</reference>
<feature type="transmembrane region" description="Helical" evidence="7">
    <location>
        <begin position="39"/>
        <end position="61"/>
    </location>
</feature>
<dbReference type="SUPFAM" id="SSF103473">
    <property type="entry name" value="MFS general substrate transporter"/>
    <property type="match status" value="1"/>
</dbReference>
<keyword evidence="10" id="KW-1185">Reference proteome</keyword>
<comment type="similarity">
    <text evidence="2">Belongs to the major facilitator superfamily. TCR/Tet family.</text>
</comment>
<protein>
    <submittedName>
        <fullName evidence="9">MFS transporter</fullName>
    </submittedName>
</protein>
<name>A0ABU9JZD4_9BACI</name>
<evidence type="ECO:0000256" key="5">
    <source>
        <dbReference type="ARBA" id="ARBA00022989"/>
    </source>
</evidence>
<feature type="transmembrane region" description="Helical" evidence="7">
    <location>
        <begin position="102"/>
        <end position="123"/>
    </location>
</feature>
<feature type="transmembrane region" description="Helical" evidence="7">
    <location>
        <begin position="299"/>
        <end position="321"/>
    </location>
</feature>
<keyword evidence="5 7" id="KW-1133">Transmembrane helix</keyword>
<evidence type="ECO:0000256" key="1">
    <source>
        <dbReference type="ARBA" id="ARBA00004651"/>
    </source>
</evidence>
<comment type="caution">
    <text evidence="9">The sequence shown here is derived from an EMBL/GenBank/DDBJ whole genome shotgun (WGS) entry which is preliminary data.</text>
</comment>
<feature type="transmembrane region" description="Helical" evidence="7">
    <location>
        <begin position="12"/>
        <end position="33"/>
    </location>
</feature>
<dbReference type="Proteomes" id="UP001459714">
    <property type="component" value="Unassembled WGS sequence"/>
</dbReference>
<feature type="transmembrane region" description="Helical" evidence="7">
    <location>
        <begin position="361"/>
        <end position="382"/>
    </location>
</feature>
<gene>
    <name evidence="9" type="ORF">NST17_13460</name>
</gene>
<dbReference type="PANTHER" id="PTHR23506:SF23">
    <property type="entry name" value="GH10249P"/>
    <property type="match status" value="1"/>
</dbReference>
<evidence type="ECO:0000256" key="7">
    <source>
        <dbReference type="SAM" id="Phobius"/>
    </source>
</evidence>
<dbReference type="InterPro" id="IPR005829">
    <property type="entry name" value="Sugar_transporter_CS"/>
</dbReference>
<feature type="transmembrane region" description="Helical" evidence="7">
    <location>
        <begin position="168"/>
        <end position="186"/>
    </location>
</feature>
<dbReference type="InterPro" id="IPR050930">
    <property type="entry name" value="MFS_Vesicular_Transporter"/>
</dbReference>
<evidence type="ECO:0000256" key="2">
    <source>
        <dbReference type="ARBA" id="ARBA00007520"/>
    </source>
</evidence>
<dbReference type="PROSITE" id="PS50850">
    <property type="entry name" value="MFS"/>
    <property type="match status" value="1"/>
</dbReference>
<evidence type="ECO:0000259" key="8">
    <source>
        <dbReference type="PROSITE" id="PS50850"/>
    </source>
</evidence>
<dbReference type="InterPro" id="IPR011701">
    <property type="entry name" value="MFS"/>
</dbReference>
<dbReference type="Gene3D" id="1.20.1250.20">
    <property type="entry name" value="MFS general substrate transporter like domains"/>
    <property type="match status" value="2"/>
</dbReference>
<feature type="transmembrane region" description="Helical" evidence="7">
    <location>
        <begin position="211"/>
        <end position="232"/>
    </location>
</feature>
<organism evidence="9 10">
    <name type="scientific">Caldifermentibacillus hisashii</name>
    <dbReference type="NCBI Taxonomy" id="996558"/>
    <lineage>
        <taxon>Bacteria</taxon>
        <taxon>Bacillati</taxon>
        <taxon>Bacillota</taxon>
        <taxon>Bacilli</taxon>
        <taxon>Bacillales</taxon>
        <taxon>Bacillaceae</taxon>
        <taxon>Caldifermentibacillus</taxon>
    </lineage>
</organism>
<feature type="transmembrane region" description="Helical" evidence="7">
    <location>
        <begin position="238"/>
        <end position="258"/>
    </location>
</feature>
<dbReference type="PANTHER" id="PTHR23506">
    <property type="entry name" value="GH10249P"/>
    <property type="match status" value="1"/>
</dbReference>
<keyword evidence="4 7" id="KW-0812">Transmembrane</keyword>
<accession>A0ABU9JZD4</accession>
<feature type="transmembrane region" description="Helical" evidence="7">
    <location>
        <begin position="274"/>
        <end position="293"/>
    </location>
</feature>
<evidence type="ECO:0000256" key="6">
    <source>
        <dbReference type="ARBA" id="ARBA00023136"/>
    </source>
</evidence>
<dbReference type="InterPro" id="IPR036259">
    <property type="entry name" value="MFS_trans_sf"/>
</dbReference>
<dbReference type="EMBL" id="JBBYAK010000001">
    <property type="protein sequence ID" value="MEL3958195.1"/>
    <property type="molecule type" value="Genomic_DNA"/>
</dbReference>
<keyword evidence="3" id="KW-0813">Transport</keyword>
<evidence type="ECO:0000256" key="4">
    <source>
        <dbReference type="ARBA" id="ARBA00022692"/>
    </source>
</evidence>
<dbReference type="InterPro" id="IPR001958">
    <property type="entry name" value="Tet-R_TetA/multi-R_MdtG-like"/>
</dbReference>
<feature type="domain" description="Major facilitator superfamily (MFS) profile" evidence="8">
    <location>
        <begin position="7"/>
        <end position="386"/>
    </location>
</feature>
<sequence>MENSVHTKEKLQSAIMLGSFSFTMIAFMLPIYTKMLGGNAVSIGGLFSIFSIVTLLLRPFIGKGIDSYGRKKFLIAAFLINGLAMLLFSFSSSITHLYISRLIQALASSILWIAAYSVAMDLADGKNRGSEIGYVDGASSRGQLIGTFLGFIILAEFSSLMTGLSVLFIVYALLSFYAAYIVYKNIPETKVSIKKQAIKTKSKLSKGYKKLLIIVFISSFSSSMLSPIYMAFLMDRFTTNYVILSWCFVPAAIVYAFFQQKLGGISDKIGRTKPLAIGLIVSGIVSISLTQVYNLFIMVILWTILAVGMAMASPAETAFVADLTGDDIRGSSYGIYTLIESLGASIGPIVGGLLYESFGQTIPFYVNGVILLVSAILVFVLLENYKNKQKTELLG</sequence>